<sequence length="318" mass="36107">MEYRSLGSTEEKISAVSLGAWQFSESWGLLDYEMIKKIISTAVDNGINMIDTAIAYGRGKSEDFVGRALEELNLKEKVFVATKIPGEMLGYHDVLRAVRGSLRRLRKESIDLLQVHSPPLWNNIPTCEYMRALEKLVIQGLVRYIGVSNFPSILVEEANFCLSREEVVSNQVRYNLIERDAEKEIIPHALQNDMSIIAWSPLAKGALSGKYTAENLPKFSDVRQNEPIFYPENFKNIMPLIDLVKGIAEKYGKTPSQVSLNWLLTSYDNVIVIPGAKNPEQVIENVGAADWKMSYDDWLLLEEESRKITIYRSLNVFP</sequence>
<dbReference type="Pfam" id="PF00248">
    <property type="entry name" value="Aldo_ket_red"/>
    <property type="match status" value="1"/>
</dbReference>
<protein>
    <submittedName>
        <fullName evidence="4">Aldo/keto reductase</fullName>
    </submittedName>
</protein>
<organism evidence="4 5">
    <name type="scientific">Fervidicoccus fontis</name>
    <dbReference type="NCBI Taxonomy" id="683846"/>
    <lineage>
        <taxon>Archaea</taxon>
        <taxon>Thermoproteota</taxon>
        <taxon>Thermoprotei</taxon>
        <taxon>Fervidicoccales</taxon>
        <taxon>Fervidicoccaceae</taxon>
        <taxon>Fervidicoccus</taxon>
    </lineage>
</organism>
<evidence type="ECO:0000256" key="1">
    <source>
        <dbReference type="ARBA" id="ARBA00023002"/>
    </source>
</evidence>
<feature type="domain" description="NADP-dependent oxidoreductase" evidence="2">
    <location>
        <begin position="16"/>
        <end position="301"/>
    </location>
</feature>
<evidence type="ECO:0000259" key="2">
    <source>
        <dbReference type="Pfam" id="PF00248"/>
    </source>
</evidence>
<dbReference type="PRINTS" id="PR00069">
    <property type="entry name" value="ALDKETRDTASE"/>
</dbReference>
<evidence type="ECO:0000313" key="4">
    <source>
        <dbReference type="EMBL" id="PMB75511.1"/>
    </source>
</evidence>
<dbReference type="Proteomes" id="UP000237153">
    <property type="component" value="Unassembled WGS sequence"/>
</dbReference>
<dbReference type="Gene3D" id="3.20.20.100">
    <property type="entry name" value="NADP-dependent oxidoreductase domain"/>
    <property type="match status" value="1"/>
</dbReference>
<dbReference type="SUPFAM" id="SSF51430">
    <property type="entry name" value="NAD(P)-linked oxidoreductase"/>
    <property type="match status" value="1"/>
</dbReference>
<keyword evidence="1" id="KW-0560">Oxidoreductase</keyword>
<dbReference type="EMBL" id="PNIM01000013">
    <property type="protein sequence ID" value="PMB75511.1"/>
    <property type="molecule type" value="Genomic_DNA"/>
</dbReference>
<dbReference type="GO" id="GO:0016491">
    <property type="term" value="F:oxidoreductase activity"/>
    <property type="evidence" value="ECO:0007669"/>
    <property type="project" value="UniProtKB-KW"/>
</dbReference>
<comment type="caution">
    <text evidence="4">The sequence shown here is derived from an EMBL/GenBank/DDBJ whole genome shotgun (WGS) entry which is preliminary data.</text>
</comment>
<evidence type="ECO:0000313" key="3">
    <source>
        <dbReference type="EMBL" id="HEW64212.1"/>
    </source>
</evidence>
<reference evidence="3" key="2">
    <citation type="journal article" date="2020" name="mSystems">
        <title>Genome- and Community-Level Interaction Insights into Carbon Utilization and Element Cycling Functions of Hydrothermarchaeota in Hydrothermal Sediment.</title>
        <authorList>
            <person name="Zhou Z."/>
            <person name="Liu Y."/>
            <person name="Xu W."/>
            <person name="Pan J."/>
            <person name="Luo Z.H."/>
            <person name="Li M."/>
        </authorList>
    </citation>
    <scope>NUCLEOTIDE SEQUENCE [LARGE SCALE GENOMIC DNA]</scope>
    <source>
        <strain evidence="3">SpSt-1261</strain>
    </source>
</reference>
<dbReference type="InterPro" id="IPR023210">
    <property type="entry name" value="NADP_OxRdtase_dom"/>
</dbReference>
<dbReference type="CDD" id="cd19093">
    <property type="entry name" value="AKR_AtPLR-like"/>
    <property type="match status" value="1"/>
</dbReference>
<dbReference type="InterPro" id="IPR020471">
    <property type="entry name" value="AKR"/>
</dbReference>
<dbReference type="EMBL" id="DSFH01000055">
    <property type="protein sequence ID" value="HEW64212.1"/>
    <property type="molecule type" value="Genomic_DNA"/>
</dbReference>
<dbReference type="RefSeq" id="WP_272985520.1">
    <property type="nucleotide sequence ID" value="NZ_DSFH01000055.1"/>
</dbReference>
<dbReference type="AlphaFoldDB" id="A0A2J6NA23"/>
<name>A0A2J6NA23_9CREN</name>
<dbReference type="PROSITE" id="PS00062">
    <property type="entry name" value="ALDOKETO_REDUCTASE_2"/>
    <property type="match status" value="1"/>
</dbReference>
<gene>
    <name evidence="4" type="ORF">C0188_02945</name>
    <name evidence="3" type="ORF">ENO39_04060</name>
</gene>
<proteinExistence type="predicted"/>
<dbReference type="PANTHER" id="PTHR43364:SF4">
    <property type="entry name" value="NAD(P)-LINKED OXIDOREDUCTASE SUPERFAMILY PROTEIN"/>
    <property type="match status" value="1"/>
</dbReference>
<dbReference type="InterPro" id="IPR018170">
    <property type="entry name" value="Aldo/ket_reductase_CS"/>
</dbReference>
<dbReference type="InterPro" id="IPR036812">
    <property type="entry name" value="NAD(P)_OxRdtase_dom_sf"/>
</dbReference>
<evidence type="ECO:0000313" key="5">
    <source>
        <dbReference type="Proteomes" id="UP000237153"/>
    </source>
</evidence>
<dbReference type="InterPro" id="IPR050523">
    <property type="entry name" value="AKR_Detox_Biosynth"/>
</dbReference>
<reference evidence="4 5" key="1">
    <citation type="submission" date="2018-01" db="EMBL/GenBank/DDBJ databases">
        <title>Metagenomic assembled genomes from two thermal pools in the Uzon Caldera, Kamchatka, Russia.</title>
        <authorList>
            <person name="Wilkins L."/>
            <person name="Ettinger C."/>
        </authorList>
    </citation>
    <scope>NUCLEOTIDE SEQUENCE [LARGE SCALE GENOMIC DNA]</scope>
    <source>
        <strain evidence="4">ZAV-06</strain>
    </source>
</reference>
<accession>A0A2J6NA23</accession>
<dbReference type="PANTHER" id="PTHR43364">
    <property type="entry name" value="NADH-SPECIFIC METHYLGLYOXAL REDUCTASE-RELATED"/>
    <property type="match status" value="1"/>
</dbReference>
<dbReference type="Proteomes" id="UP000886076">
    <property type="component" value="Unassembled WGS sequence"/>
</dbReference>